<keyword evidence="3" id="KW-1185">Reference proteome</keyword>
<protein>
    <submittedName>
        <fullName evidence="2">Rhodanese-like domain-containing protein</fullName>
    </submittedName>
</protein>
<dbReference type="SUPFAM" id="SSF52821">
    <property type="entry name" value="Rhodanese/Cell cycle control phosphatase"/>
    <property type="match status" value="1"/>
</dbReference>
<name>A0A2I7N996_9NEIS</name>
<organism evidence="2 3">
    <name type="scientific">Aquella oligotrophica</name>
    <dbReference type="NCBI Taxonomy" id="2067065"/>
    <lineage>
        <taxon>Bacteria</taxon>
        <taxon>Pseudomonadati</taxon>
        <taxon>Pseudomonadota</taxon>
        <taxon>Betaproteobacteria</taxon>
        <taxon>Neisseriales</taxon>
        <taxon>Neisseriaceae</taxon>
        <taxon>Aquella</taxon>
    </lineage>
</organism>
<dbReference type="CDD" id="cd00158">
    <property type="entry name" value="RHOD"/>
    <property type="match status" value="1"/>
</dbReference>
<sequence>MFKQLYSEELKKLLTDVNNGLTLLDVRQPYEHDEFHIPNSILIPLNELPERVAELDEYKNSPLIVYCKAGVRSAMACKFLAAHGFNDLTNLADGVMGW</sequence>
<dbReference type="Gene3D" id="3.40.250.10">
    <property type="entry name" value="Rhodanese-like domain"/>
    <property type="match status" value="1"/>
</dbReference>
<dbReference type="KEGG" id="nba:CUN60_12290"/>
<dbReference type="InterPro" id="IPR050229">
    <property type="entry name" value="GlpE_sulfurtransferase"/>
</dbReference>
<dbReference type="InterPro" id="IPR036873">
    <property type="entry name" value="Rhodanese-like_dom_sf"/>
</dbReference>
<dbReference type="InterPro" id="IPR001763">
    <property type="entry name" value="Rhodanese-like_dom"/>
</dbReference>
<dbReference type="AlphaFoldDB" id="A0A2I7N996"/>
<dbReference type="EMBL" id="CP024847">
    <property type="protein sequence ID" value="AUR53038.1"/>
    <property type="molecule type" value="Genomic_DNA"/>
</dbReference>
<accession>A0A2I7N996</accession>
<dbReference type="PROSITE" id="PS50206">
    <property type="entry name" value="RHODANESE_3"/>
    <property type="match status" value="1"/>
</dbReference>
<dbReference type="OrthoDB" id="9811849at2"/>
<feature type="domain" description="Rhodanese" evidence="1">
    <location>
        <begin position="17"/>
        <end position="98"/>
    </location>
</feature>
<evidence type="ECO:0000313" key="3">
    <source>
        <dbReference type="Proteomes" id="UP000236655"/>
    </source>
</evidence>
<reference evidence="3" key="1">
    <citation type="submission" date="2017-11" db="EMBL/GenBank/DDBJ databases">
        <authorList>
            <person name="Chan K.G."/>
            <person name="Lee L.S."/>
        </authorList>
    </citation>
    <scope>NUCLEOTIDE SEQUENCE [LARGE SCALE GENOMIC DNA]</scope>
    <source>
        <strain evidence="3">DSM 100970</strain>
    </source>
</reference>
<dbReference type="Proteomes" id="UP000236655">
    <property type="component" value="Chromosome"/>
</dbReference>
<dbReference type="PANTHER" id="PTHR43031:SF1">
    <property type="entry name" value="PYRIDINE NUCLEOTIDE-DISULPHIDE OXIDOREDUCTASE"/>
    <property type="match status" value="1"/>
</dbReference>
<gene>
    <name evidence="2" type="ORF">CUN60_12290</name>
</gene>
<dbReference type="Pfam" id="PF00581">
    <property type="entry name" value="Rhodanese"/>
    <property type="match status" value="1"/>
</dbReference>
<dbReference type="PANTHER" id="PTHR43031">
    <property type="entry name" value="FAD-DEPENDENT OXIDOREDUCTASE"/>
    <property type="match status" value="1"/>
</dbReference>
<dbReference type="RefSeq" id="WP_102952324.1">
    <property type="nucleotide sequence ID" value="NZ_CP024847.1"/>
</dbReference>
<dbReference type="SMART" id="SM00450">
    <property type="entry name" value="RHOD"/>
    <property type="match status" value="1"/>
</dbReference>
<evidence type="ECO:0000313" key="2">
    <source>
        <dbReference type="EMBL" id="AUR53038.1"/>
    </source>
</evidence>
<evidence type="ECO:0000259" key="1">
    <source>
        <dbReference type="PROSITE" id="PS50206"/>
    </source>
</evidence>
<proteinExistence type="predicted"/>